<gene>
    <name evidence="2" type="ORF">O4U47_07480</name>
</gene>
<evidence type="ECO:0000313" key="3">
    <source>
        <dbReference type="Proteomes" id="UP001165685"/>
    </source>
</evidence>
<accession>A0ABT4TIW3</accession>
<dbReference type="Proteomes" id="UP001165685">
    <property type="component" value="Unassembled WGS sequence"/>
</dbReference>
<dbReference type="InterPro" id="IPR038071">
    <property type="entry name" value="UROD/MetE-like_sf"/>
</dbReference>
<proteinExistence type="predicted"/>
<protein>
    <submittedName>
        <fullName evidence="2">Methionine synthase</fullName>
    </submittedName>
</protein>
<evidence type="ECO:0000313" key="2">
    <source>
        <dbReference type="EMBL" id="MDA2804350.1"/>
    </source>
</evidence>
<comment type="caution">
    <text evidence="2">The sequence shown here is derived from an EMBL/GenBank/DDBJ whole genome shotgun (WGS) entry which is preliminary data.</text>
</comment>
<keyword evidence="3" id="KW-1185">Reference proteome</keyword>
<dbReference type="Gene3D" id="3.20.20.210">
    <property type="match status" value="1"/>
</dbReference>
<reference evidence="2" key="1">
    <citation type="submission" date="2023-01" db="EMBL/GenBank/DDBJ databases">
        <title>Draft genome sequence of Nocardiopsis sp. LSu2-4 isolated from halophytes.</title>
        <authorList>
            <person name="Duangmal K."/>
            <person name="Chantavorakit T."/>
        </authorList>
    </citation>
    <scope>NUCLEOTIDE SEQUENCE</scope>
    <source>
        <strain evidence="2">LSu2-4</strain>
    </source>
</reference>
<evidence type="ECO:0000259" key="1">
    <source>
        <dbReference type="Pfam" id="PF01717"/>
    </source>
</evidence>
<name>A0ABT4TIW3_9ACTN</name>
<feature type="domain" description="Cobalamin-independent methionine synthase MetE C-terminal/archaeal" evidence="1">
    <location>
        <begin position="15"/>
        <end position="336"/>
    </location>
</feature>
<organism evidence="2 3">
    <name type="scientific">Nocardiopsis suaedae</name>
    <dbReference type="NCBI Taxonomy" id="3018444"/>
    <lineage>
        <taxon>Bacteria</taxon>
        <taxon>Bacillati</taxon>
        <taxon>Actinomycetota</taxon>
        <taxon>Actinomycetes</taxon>
        <taxon>Streptosporangiales</taxon>
        <taxon>Nocardiopsidaceae</taxon>
        <taxon>Nocardiopsis</taxon>
    </lineage>
</organism>
<sequence>MTEPRRYPWPAASATGMGSYPWTDPDEAARTVFGELPDLPHLPELPARGAGADTVGRAAALLADLPLEVQPTGWRVARAPGRDLARARSFLSWDLDAVQRHGAAFQGAFKLQVAGPWTLAAAVELRGGERMLSDHGAAADLAASLEEGLRAHIAEVAGRLPGARLLVQVDEPGLPAVAAGRVPTASGLRRIPAPDRVRVEERLRALAAAVADAGAVPAVHCCAEGAPVSLFHRCGFRALALDAALLGRGDDEALGTALEDGVGLIMGVVPGTGPRRGEGLSDLGSTVDPVRELWNRIGLAPEALADAVVCAPACGLAGASPDGAREALAVCRAAARVLRDEPRR</sequence>
<dbReference type="EMBL" id="JAQFWP010000010">
    <property type="protein sequence ID" value="MDA2804350.1"/>
    <property type="molecule type" value="Genomic_DNA"/>
</dbReference>
<dbReference type="SUPFAM" id="SSF51726">
    <property type="entry name" value="UROD/MetE-like"/>
    <property type="match status" value="1"/>
</dbReference>
<dbReference type="RefSeq" id="WP_270676888.1">
    <property type="nucleotide sequence ID" value="NZ_JAQFWP010000010.1"/>
</dbReference>
<dbReference type="Pfam" id="PF01717">
    <property type="entry name" value="Meth_synt_2"/>
    <property type="match status" value="1"/>
</dbReference>
<dbReference type="InterPro" id="IPR002629">
    <property type="entry name" value="Met_Synth_C/arc"/>
</dbReference>